<dbReference type="GO" id="GO:0005886">
    <property type="term" value="C:plasma membrane"/>
    <property type="evidence" value="ECO:0007669"/>
    <property type="project" value="UniProtKB-SubCell"/>
</dbReference>
<sequence>MGASLGYYNHYPRIPNDSINDGHVSEDTSSHNTSDYGSGRTHYNTLEKSALISILVICVFGAVGNGIVIWLLGFRIKRNPFITYILNLAVADFMLLVTPMAVIVIVLSNLARTVFLLSSFLFLSMYSCSQLLLTAISIDRCVAAFFPIWHHCLQPPRLSTIICEVIWILTALLSIIRIIIRITDSKVMNILAFYQFLVSAVFCLPLTTAATVALFIKGCCKAQQQQRGKLLTIILVTLIFFLFLAFPLNVIVILNIYSYVPLYVELLAIALLCLKSSVNPMIYFLVGRQRKAQHRESLKDILQRVFKEEGGCTEELQLRSLDNLNVSPELLRRRQEELCDCFGGTEVAPDEVGIS</sequence>
<evidence type="ECO:0000256" key="3">
    <source>
        <dbReference type="ARBA" id="ARBA00022692"/>
    </source>
</evidence>
<accession>A0AA97JRN7</accession>
<feature type="domain" description="G-protein coupled receptors family 1 profile" evidence="12">
    <location>
        <begin position="64"/>
        <end position="283"/>
    </location>
</feature>
<organism evidence="13 14">
    <name type="scientific">Eublepharis macularius</name>
    <name type="common">Leopard gecko</name>
    <name type="synonym">Cyrtodactylus macularius</name>
    <dbReference type="NCBI Taxonomy" id="481883"/>
    <lineage>
        <taxon>Eukaryota</taxon>
        <taxon>Metazoa</taxon>
        <taxon>Chordata</taxon>
        <taxon>Craniata</taxon>
        <taxon>Vertebrata</taxon>
        <taxon>Euteleostomi</taxon>
        <taxon>Lepidosauria</taxon>
        <taxon>Squamata</taxon>
        <taxon>Bifurcata</taxon>
        <taxon>Gekkota</taxon>
        <taxon>Eublepharidae</taxon>
        <taxon>Eublepharinae</taxon>
        <taxon>Eublepharis</taxon>
    </lineage>
</organism>
<evidence type="ECO:0000313" key="13">
    <source>
        <dbReference type="Proteomes" id="UP001190640"/>
    </source>
</evidence>
<keyword evidence="3 11" id="KW-0812">Transmembrane</keyword>
<gene>
    <name evidence="14" type="primary">LOC129334006</name>
</gene>
<dbReference type="GO" id="GO:0004930">
    <property type="term" value="F:G protein-coupled receptor activity"/>
    <property type="evidence" value="ECO:0007669"/>
    <property type="project" value="UniProtKB-KW"/>
</dbReference>
<feature type="region of interest" description="Disordered" evidence="10">
    <location>
        <begin position="18"/>
        <end position="38"/>
    </location>
</feature>
<dbReference type="Proteomes" id="UP001190640">
    <property type="component" value="Chromosome 7"/>
</dbReference>
<feature type="transmembrane region" description="Helical" evidence="11">
    <location>
        <begin position="228"/>
        <end position="257"/>
    </location>
</feature>
<evidence type="ECO:0000256" key="6">
    <source>
        <dbReference type="ARBA" id="ARBA00023136"/>
    </source>
</evidence>
<evidence type="ECO:0000256" key="2">
    <source>
        <dbReference type="ARBA" id="ARBA00022475"/>
    </source>
</evidence>
<keyword evidence="4 11" id="KW-1133">Transmembrane helix</keyword>
<comment type="similarity">
    <text evidence="9">Belongs to the G-protein coupled receptor 1 family. Mas subfamily.</text>
</comment>
<feature type="transmembrane region" description="Helical" evidence="11">
    <location>
        <begin position="263"/>
        <end position="286"/>
    </location>
</feature>
<name>A0AA97JRN7_EUBMA</name>
<feature type="transmembrane region" description="Helical" evidence="11">
    <location>
        <begin position="50"/>
        <end position="72"/>
    </location>
</feature>
<dbReference type="PANTHER" id="PTHR11334">
    <property type="entry name" value="MAS-RELATED G-PROTEIN COUPLED RECEPTOR"/>
    <property type="match status" value="1"/>
</dbReference>
<evidence type="ECO:0000256" key="7">
    <source>
        <dbReference type="ARBA" id="ARBA00023170"/>
    </source>
</evidence>
<dbReference type="GeneID" id="129334006"/>
<comment type="subcellular location">
    <subcellularLocation>
        <location evidence="1">Cell membrane</location>
        <topology evidence="1">Multi-pass membrane protein</topology>
    </subcellularLocation>
</comment>
<dbReference type="KEGG" id="emc:129334006"/>
<dbReference type="RefSeq" id="XP_054841904.1">
    <property type="nucleotide sequence ID" value="XM_054985929.1"/>
</dbReference>
<dbReference type="InterPro" id="IPR017452">
    <property type="entry name" value="GPCR_Rhodpsn_7TM"/>
</dbReference>
<feature type="transmembrane region" description="Helical" evidence="11">
    <location>
        <begin position="158"/>
        <end position="180"/>
    </location>
</feature>
<dbReference type="PROSITE" id="PS50262">
    <property type="entry name" value="G_PROTEIN_RECEP_F1_2"/>
    <property type="match status" value="1"/>
</dbReference>
<proteinExistence type="inferred from homology"/>
<evidence type="ECO:0000256" key="8">
    <source>
        <dbReference type="ARBA" id="ARBA00023224"/>
    </source>
</evidence>
<dbReference type="AlphaFoldDB" id="A0AA97JRN7"/>
<keyword evidence="6 11" id="KW-0472">Membrane</keyword>
<keyword evidence="5" id="KW-0297">G-protein coupled receptor</keyword>
<evidence type="ECO:0000256" key="10">
    <source>
        <dbReference type="SAM" id="MobiDB-lite"/>
    </source>
</evidence>
<protein>
    <submittedName>
        <fullName evidence="14">Mas-related G-protein coupled receptor member H-like</fullName>
    </submittedName>
</protein>
<feature type="transmembrane region" description="Helical" evidence="11">
    <location>
        <begin position="114"/>
        <end position="138"/>
    </location>
</feature>
<dbReference type="FunFam" id="1.20.1070.10:FF:000193">
    <property type="entry name" value="Mas-related G-protein coupled receptor member E"/>
    <property type="match status" value="1"/>
</dbReference>
<evidence type="ECO:0000256" key="11">
    <source>
        <dbReference type="SAM" id="Phobius"/>
    </source>
</evidence>
<feature type="transmembrane region" description="Helical" evidence="11">
    <location>
        <begin position="192"/>
        <end position="216"/>
    </location>
</feature>
<keyword evidence="2" id="KW-1003">Cell membrane</keyword>
<dbReference type="PRINTS" id="PR02108">
    <property type="entry name" value="MRGPCRFAMILY"/>
</dbReference>
<keyword evidence="7" id="KW-0675">Receptor</keyword>
<dbReference type="InterPro" id="IPR000276">
    <property type="entry name" value="GPCR_Rhodpsn"/>
</dbReference>
<dbReference type="InterPro" id="IPR026234">
    <property type="entry name" value="MRGPCRFAMILY"/>
</dbReference>
<evidence type="ECO:0000259" key="12">
    <source>
        <dbReference type="PROSITE" id="PS50262"/>
    </source>
</evidence>
<evidence type="ECO:0000256" key="1">
    <source>
        <dbReference type="ARBA" id="ARBA00004651"/>
    </source>
</evidence>
<evidence type="ECO:0000256" key="5">
    <source>
        <dbReference type="ARBA" id="ARBA00023040"/>
    </source>
</evidence>
<keyword evidence="13" id="KW-1185">Reference proteome</keyword>
<evidence type="ECO:0000256" key="4">
    <source>
        <dbReference type="ARBA" id="ARBA00022989"/>
    </source>
</evidence>
<dbReference type="Pfam" id="PF00001">
    <property type="entry name" value="7tm_1"/>
    <property type="match status" value="1"/>
</dbReference>
<keyword evidence="8" id="KW-0807">Transducer</keyword>
<reference evidence="14" key="1">
    <citation type="submission" date="2025-08" db="UniProtKB">
        <authorList>
            <consortium name="RefSeq"/>
        </authorList>
    </citation>
    <scope>IDENTIFICATION</scope>
    <source>
        <tissue evidence="14">Blood</tissue>
    </source>
</reference>
<dbReference type="Gene3D" id="1.20.1070.10">
    <property type="entry name" value="Rhodopsin 7-helix transmembrane proteins"/>
    <property type="match status" value="1"/>
</dbReference>
<dbReference type="PRINTS" id="PR00237">
    <property type="entry name" value="GPCRRHODOPSN"/>
</dbReference>
<dbReference type="PANTHER" id="PTHR11334:SF68">
    <property type="entry name" value="G-PROTEIN COUPLED RECEPTORS FAMILY 1 PROFILE DOMAIN-CONTAINING PROTEIN-RELATED"/>
    <property type="match status" value="1"/>
</dbReference>
<dbReference type="SUPFAM" id="SSF81321">
    <property type="entry name" value="Family A G protein-coupled receptor-like"/>
    <property type="match status" value="1"/>
</dbReference>
<feature type="transmembrane region" description="Helical" evidence="11">
    <location>
        <begin position="84"/>
        <end position="108"/>
    </location>
</feature>
<evidence type="ECO:0000256" key="9">
    <source>
        <dbReference type="ARBA" id="ARBA00061394"/>
    </source>
</evidence>
<evidence type="ECO:0000313" key="14">
    <source>
        <dbReference type="RefSeq" id="XP_054841904.1"/>
    </source>
</evidence>